<dbReference type="AlphaFoldDB" id="A0A1V4ST39"/>
<evidence type="ECO:0000313" key="5">
    <source>
        <dbReference type="Proteomes" id="UP000191448"/>
    </source>
</evidence>
<dbReference type="RefSeq" id="WP_080023442.1">
    <property type="nucleotide sequence ID" value="NZ_LTAY01000059.1"/>
</dbReference>
<dbReference type="Pfam" id="PF02829">
    <property type="entry name" value="3H"/>
    <property type="match status" value="1"/>
</dbReference>
<dbReference type="InterPro" id="IPR035922">
    <property type="entry name" value="3H_dom_sf"/>
</dbReference>
<feature type="binding site" evidence="1">
    <location>
        <position position="75"/>
    </location>
    <ligand>
        <name>Ni(2+)</name>
        <dbReference type="ChEBI" id="CHEBI:49786"/>
    </ligand>
</feature>
<accession>A0A1V4ST39</accession>
<evidence type="ECO:0000256" key="1">
    <source>
        <dbReference type="PIRSR" id="PIRSR037847-1"/>
    </source>
</evidence>
<dbReference type="Pfam" id="PF08279">
    <property type="entry name" value="HTH_11"/>
    <property type="match status" value="1"/>
</dbReference>
<dbReference type="Gene3D" id="3.30.1340.20">
    <property type="entry name" value="3H domain"/>
    <property type="match status" value="1"/>
</dbReference>
<dbReference type="InterPro" id="IPR036388">
    <property type="entry name" value="WH-like_DNA-bd_sf"/>
</dbReference>
<dbReference type="SUPFAM" id="SSF46785">
    <property type="entry name" value="Winged helix' DNA-binding domain"/>
    <property type="match status" value="1"/>
</dbReference>
<dbReference type="GO" id="GO:0046872">
    <property type="term" value="F:metal ion binding"/>
    <property type="evidence" value="ECO:0007669"/>
    <property type="project" value="UniProtKB-KW"/>
</dbReference>
<dbReference type="PANTHER" id="PTHR40068:SF1">
    <property type="entry name" value="TRANSCRIPTION REPRESSOR NIAR-RELATED"/>
    <property type="match status" value="1"/>
</dbReference>
<keyword evidence="1" id="KW-0479">Metal-binding</keyword>
<dbReference type="InterPro" id="IPR036390">
    <property type="entry name" value="WH_DNA-bd_sf"/>
</dbReference>
<reference evidence="4 5" key="1">
    <citation type="submission" date="2016-02" db="EMBL/GenBank/DDBJ databases">
        <title>Genome sequence of Clostridium thermobutyricum DSM 4928.</title>
        <authorList>
            <person name="Poehlein A."/>
            <person name="Daniel R."/>
        </authorList>
    </citation>
    <scope>NUCLEOTIDE SEQUENCE [LARGE SCALE GENOMIC DNA]</scope>
    <source>
        <strain evidence="4 5">DSM 4928</strain>
    </source>
</reference>
<dbReference type="SUPFAM" id="SSF75500">
    <property type="entry name" value="Putative transcriptional regulator TM1602, C-terminal domain"/>
    <property type="match status" value="1"/>
</dbReference>
<name>A0A1V4ST39_9CLOT</name>
<dbReference type="InterPro" id="IPR026043">
    <property type="entry name" value="NadR"/>
</dbReference>
<organism evidence="4 5">
    <name type="scientific">Clostridium thermobutyricum DSM 4928</name>
    <dbReference type="NCBI Taxonomy" id="1121339"/>
    <lineage>
        <taxon>Bacteria</taxon>
        <taxon>Bacillati</taxon>
        <taxon>Bacillota</taxon>
        <taxon>Clostridia</taxon>
        <taxon>Eubacteriales</taxon>
        <taxon>Clostridiaceae</taxon>
        <taxon>Clostridium</taxon>
    </lineage>
</organism>
<dbReference type="PIRSF" id="PIRSF037847">
    <property type="entry name" value="NiaR"/>
    <property type="match status" value="1"/>
</dbReference>
<dbReference type="InterPro" id="IPR004173">
    <property type="entry name" value="3H_domain"/>
</dbReference>
<gene>
    <name evidence="4" type="primary">niaR</name>
    <name evidence="4" type="ORF">CLTHE_21860</name>
</gene>
<feature type="binding site" evidence="1">
    <location>
        <position position="144"/>
    </location>
    <ligand>
        <name>Ni(2+)</name>
        <dbReference type="ChEBI" id="CHEBI:49786"/>
    </ligand>
</feature>
<dbReference type="InterPro" id="IPR013196">
    <property type="entry name" value="HTH_11"/>
</dbReference>
<sequence length="168" mass="19224">MNSKERREKLIINLKTSNYPIKGIKLAKLYGVTRQVIVKDIAILRAKGENIIATPDGYSLIEKNNRYRDVIVTKHSNEDLKREMEIIVKYGGIIEDVIISHSFYGEITGSIMVKNLNDLNKFLERYNSNATIPLSMLTNGIHMHTISSIDKESMELIKKELKDEGFLI</sequence>
<protein>
    <submittedName>
        <fullName evidence="4">Putative transcription repressor NiaR</fullName>
    </submittedName>
</protein>
<feature type="domain" description="Helix-turn-helix type 11" evidence="3">
    <location>
        <begin position="6"/>
        <end position="58"/>
    </location>
</feature>
<feature type="binding site" evidence="1">
    <location>
        <position position="83"/>
    </location>
    <ligand>
        <name>Ni(2+)</name>
        <dbReference type="ChEBI" id="CHEBI:49786"/>
    </ligand>
</feature>
<dbReference type="OrthoDB" id="9792661at2"/>
<dbReference type="Proteomes" id="UP000191448">
    <property type="component" value="Unassembled WGS sequence"/>
</dbReference>
<proteinExistence type="predicted"/>
<dbReference type="Gene3D" id="1.10.10.10">
    <property type="entry name" value="Winged helix-like DNA-binding domain superfamily/Winged helix DNA-binding domain"/>
    <property type="match status" value="1"/>
</dbReference>
<feature type="binding site" evidence="1">
    <location>
        <position position="142"/>
    </location>
    <ligand>
        <name>Ni(2+)</name>
        <dbReference type="ChEBI" id="CHEBI:49786"/>
    </ligand>
</feature>
<comment type="caution">
    <text evidence="4">The sequence shown here is derived from an EMBL/GenBank/DDBJ whole genome shotgun (WGS) entry which is preliminary data.</text>
</comment>
<evidence type="ECO:0000313" key="4">
    <source>
        <dbReference type="EMBL" id="OPX46953.1"/>
    </source>
</evidence>
<evidence type="ECO:0000259" key="2">
    <source>
        <dbReference type="Pfam" id="PF02829"/>
    </source>
</evidence>
<keyword evidence="1" id="KW-0533">Nickel</keyword>
<dbReference type="EMBL" id="LTAY01000059">
    <property type="protein sequence ID" value="OPX46953.1"/>
    <property type="molecule type" value="Genomic_DNA"/>
</dbReference>
<evidence type="ECO:0000259" key="3">
    <source>
        <dbReference type="Pfam" id="PF08279"/>
    </source>
</evidence>
<dbReference type="PANTHER" id="PTHR40068">
    <property type="entry name" value="TRANSCRIPTION REPRESSOR NIAR-RELATED"/>
    <property type="match status" value="1"/>
</dbReference>
<feature type="domain" description="3H" evidence="2">
    <location>
        <begin position="71"/>
        <end position="167"/>
    </location>
</feature>